<dbReference type="PROSITE" id="PS50928">
    <property type="entry name" value="ABC_TM1"/>
    <property type="match status" value="1"/>
</dbReference>
<proteinExistence type="inferred from homology"/>
<feature type="transmembrane region" description="Helical" evidence="7">
    <location>
        <begin position="82"/>
        <end position="100"/>
    </location>
</feature>
<feature type="transmembrane region" description="Helical" evidence="7">
    <location>
        <begin position="15"/>
        <end position="37"/>
    </location>
</feature>
<feature type="domain" description="ABC transmembrane type-1" evidence="8">
    <location>
        <begin position="78"/>
        <end position="293"/>
    </location>
</feature>
<comment type="similarity">
    <text evidence="7">Belongs to the binding-protein-dependent transport system permease family.</text>
</comment>
<evidence type="ECO:0000313" key="10">
    <source>
        <dbReference type="Proteomes" id="UP000053941"/>
    </source>
</evidence>
<dbReference type="InterPro" id="IPR000515">
    <property type="entry name" value="MetI-like"/>
</dbReference>
<accession>A0A0R2P1J6</accession>
<protein>
    <recommendedName>
        <fullName evidence="8">ABC transmembrane type-1 domain-containing protein</fullName>
    </recommendedName>
</protein>
<feature type="transmembrane region" description="Helical" evidence="7">
    <location>
        <begin position="212"/>
        <end position="235"/>
    </location>
</feature>
<dbReference type="Gene3D" id="1.10.3720.10">
    <property type="entry name" value="MetI-like"/>
    <property type="match status" value="1"/>
</dbReference>
<evidence type="ECO:0000256" key="5">
    <source>
        <dbReference type="ARBA" id="ARBA00022989"/>
    </source>
</evidence>
<feature type="transmembrane region" description="Helical" evidence="7">
    <location>
        <begin position="272"/>
        <end position="294"/>
    </location>
</feature>
<dbReference type="PANTHER" id="PTHR43227:SF8">
    <property type="entry name" value="DIACETYLCHITOBIOSE UPTAKE SYSTEM PERMEASE PROTEIN DASB"/>
    <property type="match status" value="1"/>
</dbReference>
<gene>
    <name evidence="9" type="ORF">ABR60_03295</name>
</gene>
<feature type="transmembrane region" description="Helical" evidence="7">
    <location>
        <begin position="112"/>
        <end position="133"/>
    </location>
</feature>
<evidence type="ECO:0000256" key="4">
    <source>
        <dbReference type="ARBA" id="ARBA00022692"/>
    </source>
</evidence>
<dbReference type="CDD" id="cd06261">
    <property type="entry name" value="TM_PBP2"/>
    <property type="match status" value="1"/>
</dbReference>
<evidence type="ECO:0000256" key="6">
    <source>
        <dbReference type="ARBA" id="ARBA00023136"/>
    </source>
</evidence>
<organism evidence="9 10">
    <name type="scientific">Actinobacteria bacterium BACL2 MAG-120802-bin41</name>
    <dbReference type="NCBI Taxonomy" id="1655568"/>
    <lineage>
        <taxon>Bacteria</taxon>
        <taxon>Bacillati</taxon>
        <taxon>Actinomycetota</taxon>
        <taxon>Actinomycetes</taxon>
        <taxon>Actinomycetes incertae sedis</taxon>
        <taxon>ac1 cluster</taxon>
    </lineage>
</organism>
<keyword evidence="6 7" id="KW-0472">Membrane</keyword>
<evidence type="ECO:0000259" key="8">
    <source>
        <dbReference type="PROSITE" id="PS50928"/>
    </source>
</evidence>
<keyword evidence="2 7" id="KW-0813">Transport</keyword>
<comment type="caution">
    <text evidence="9">The sequence shown here is derived from an EMBL/GenBank/DDBJ whole genome shotgun (WGS) entry which is preliminary data.</text>
</comment>
<keyword evidence="3" id="KW-1003">Cell membrane</keyword>
<name>A0A0R2P1J6_9ACTN</name>
<comment type="subcellular location">
    <subcellularLocation>
        <location evidence="1 7">Cell membrane</location>
        <topology evidence="1 7">Multi-pass membrane protein</topology>
    </subcellularLocation>
</comment>
<dbReference type="PANTHER" id="PTHR43227">
    <property type="entry name" value="BLL4140 PROTEIN"/>
    <property type="match status" value="1"/>
</dbReference>
<dbReference type="Pfam" id="PF00528">
    <property type="entry name" value="BPD_transp_1"/>
    <property type="match status" value="1"/>
</dbReference>
<reference evidence="9 10" key="1">
    <citation type="submission" date="2015-10" db="EMBL/GenBank/DDBJ databases">
        <title>Metagenome-Assembled Genomes uncover a global brackish microbiome.</title>
        <authorList>
            <person name="Hugerth L.W."/>
            <person name="Larsson J."/>
            <person name="Alneberg J."/>
            <person name="Lindh M.V."/>
            <person name="Legrand C."/>
            <person name="Pinhassi J."/>
            <person name="Andersson A.F."/>
        </authorList>
    </citation>
    <scope>NUCLEOTIDE SEQUENCE [LARGE SCALE GENOMIC DNA]</scope>
    <source>
        <strain evidence="9">BACL2 MAG-120802-bin41</strain>
    </source>
</reference>
<dbReference type="SUPFAM" id="SSF161098">
    <property type="entry name" value="MetI-like"/>
    <property type="match status" value="1"/>
</dbReference>
<dbReference type="GO" id="GO:0055085">
    <property type="term" value="P:transmembrane transport"/>
    <property type="evidence" value="ECO:0007669"/>
    <property type="project" value="InterPro"/>
</dbReference>
<sequence length="305" mass="34460">MSSATKLRLGPKKNVWPYLLITPALAVILLILGFPVFRLITLSFQQFGLAEIVSGIPTWVGFDNFQALLKDPEFWIVLRRTFIFTFAMVAASIVIGAWLAHLMLRMNTILRWLLNTTLILVWAIPALVGISIWKWMFSFEFSIITSTINRLGFDFAQRNWFTNTFSGFSIIGGVVVWGAIPFITISIYAALTQVPKELLEAAAIDGANSRQIFRSVILPILLPIYVILISLSIIWDFQVFTQIWVLLDNRPASEYYTMAIYAFEKSFGLSEYGMGAAIALLMIFSLLGVTWFYIKKMVRIGDGNA</sequence>
<dbReference type="InterPro" id="IPR050809">
    <property type="entry name" value="UgpAE/MalFG_permease"/>
</dbReference>
<keyword evidence="5 7" id="KW-1133">Transmembrane helix</keyword>
<evidence type="ECO:0000256" key="2">
    <source>
        <dbReference type="ARBA" id="ARBA00022448"/>
    </source>
</evidence>
<dbReference type="Proteomes" id="UP000053941">
    <property type="component" value="Unassembled WGS sequence"/>
</dbReference>
<feature type="transmembrane region" description="Helical" evidence="7">
    <location>
        <begin position="168"/>
        <end position="191"/>
    </location>
</feature>
<dbReference type="InterPro" id="IPR035906">
    <property type="entry name" value="MetI-like_sf"/>
</dbReference>
<evidence type="ECO:0000256" key="7">
    <source>
        <dbReference type="RuleBase" id="RU363032"/>
    </source>
</evidence>
<keyword evidence="4 7" id="KW-0812">Transmembrane</keyword>
<dbReference type="GO" id="GO:0005886">
    <property type="term" value="C:plasma membrane"/>
    <property type="evidence" value="ECO:0007669"/>
    <property type="project" value="UniProtKB-SubCell"/>
</dbReference>
<dbReference type="AlphaFoldDB" id="A0A0R2P1J6"/>
<dbReference type="EMBL" id="LIAS01000049">
    <property type="protein sequence ID" value="KRO30866.1"/>
    <property type="molecule type" value="Genomic_DNA"/>
</dbReference>
<feature type="transmembrane region" description="Helical" evidence="7">
    <location>
        <begin position="44"/>
        <end position="62"/>
    </location>
</feature>
<evidence type="ECO:0000256" key="1">
    <source>
        <dbReference type="ARBA" id="ARBA00004651"/>
    </source>
</evidence>
<evidence type="ECO:0000256" key="3">
    <source>
        <dbReference type="ARBA" id="ARBA00022475"/>
    </source>
</evidence>
<evidence type="ECO:0000313" key="9">
    <source>
        <dbReference type="EMBL" id="KRO30866.1"/>
    </source>
</evidence>